<dbReference type="AlphaFoldDB" id="A0A3A8IPC0"/>
<keyword evidence="1" id="KW-0732">Signal</keyword>
<dbReference type="OrthoDB" id="5502368at2"/>
<name>A0A3A8IPC0_9BACT</name>
<feature type="chain" id="PRO_5017355554" description="Lipoprotein" evidence="1">
    <location>
        <begin position="20"/>
        <end position="266"/>
    </location>
</feature>
<dbReference type="PROSITE" id="PS51257">
    <property type="entry name" value="PROKAR_LIPOPROTEIN"/>
    <property type="match status" value="1"/>
</dbReference>
<sequence length="266" mass="29112">MSRKLAPPWLACALLAACASGPQRSIHGDYRLDTHTTAHAHHAAILAQQIASAAATRAAASTLLRYVPAVMAVMQSHNAVGDLEERLAACAAHADEQGNALFFKKRPPTRDECRERVGWDECGRPITRAMRLGQQKHVLALECAREVLDELWPTPYSIEQRYRFYLNAGVVETISPEKEASIIARGCSEEFRGTIKPDLVLHADRNLLRAALTLDFKFPCPDTNTPQWTEYGENSPYAGLKQGSVYEKALGGKALLVSPGTGVNPP</sequence>
<protein>
    <recommendedName>
        <fullName evidence="4">Lipoprotein</fullName>
    </recommendedName>
</protein>
<proteinExistence type="predicted"/>
<dbReference type="RefSeq" id="WP_120542278.1">
    <property type="nucleotide sequence ID" value="NZ_RAVZ01000136.1"/>
</dbReference>
<dbReference type="EMBL" id="RAVZ01000136">
    <property type="protein sequence ID" value="RKG85309.1"/>
    <property type="molecule type" value="Genomic_DNA"/>
</dbReference>
<evidence type="ECO:0000313" key="2">
    <source>
        <dbReference type="EMBL" id="RKG85309.1"/>
    </source>
</evidence>
<evidence type="ECO:0008006" key="4">
    <source>
        <dbReference type="Google" id="ProtNLM"/>
    </source>
</evidence>
<keyword evidence="3" id="KW-1185">Reference proteome</keyword>
<feature type="signal peptide" evidence="1">
    <location>
        <begin position="1"/>
        <end position="19"/>
    </location>
</feature>
<accession>A0A3A8IPC0</accession>
<comment type="caution">
    <text evidence="2">The sequence shown here is derived from an EMBL/GenBank/DDBJ whole genome shotgun (WGS) entry which is preliminary data.</text>
</comment>
<gene>
    <name evidence="2" type="ORF">D7V88_20175</name>
</gene>
<dbReference type="Proteomes" id="UP000268094">
    <property type="component" value="Unassembled WGS sequence"/>
</dbReference>
<reference evidence="3" key="1">
    <citation type="submission" date="2018-09" db="EMBL/GenBank/DDBJ databases">
        <authorList>
            <person name="Livingstone P.G."/>
            <person name="Whitworth D.E."/>
        </authorList>
    </citation>
    <scope>NUCLEOTIDE SEQUENCE [LARGE SCALE GENOMIC DNA]</scope>
    <source>
        <strain evidence="3">CA054A</strain>
    </source>
</reference>
<evidence type="ECO:0000256" key="1">
    <source>
        <dbReference type="SAM" id="SignalP"/>
    </source>
</evidence>
<evidence type="ECO:0000313" key="3">
    <source>
        <dbReference type="Proteomes" id="UP000268094"/>
    </source>
</evidence>
<organism evidence="2 3">
    <name type="scientific">Corallococcus terminator</name>
    <dbReference type="NCBI Taxonomy" id="2316733"/>
    <lineage>
        <taxon>Bacteria</taxon>
        <taxon>Pseudomonadati</taxon>
        <taxon>Myxococcota</taxon>
        <taxon>Myxococcia</taxon>
        <taxon>Myxococcales</taxon>
        <taxon>Cystobacterineae</taxon>
        <taxon>Myxococcaceae</taxon>
        <taxon>Corallococcus</taxon>
    </lineage>
</organism>